<reference evidence="1" key="1">
    <citation type="journal article" date="2023" name="G3 (Bethesda)">
        <title>Whole genome assembly and annotation of the endangered Caribbean coral Acropora cervicornis.</title>
        <authorList>
            <person name="Selwyn J.D."/>
            <person name="Vollmer S.V."/>
        </authorList>
    </citation>
    <scope>NUCLEOTIDE SEQUENCE</scope>
    <source>
        <strain evidence="1">K2</strain>
    </source>
</reference>
<name>A0AAD9QII7_ACRCE</name>
<evidence type="ECO:0000313" key="2">
    <source>
        <dbReference type="Proteomes" id="UP001249851"/>
    </source>
</evidence>
<sequence length="30" mass="3651">MEQRYRRNICKAARSLNCDFMDNSRSKNDK</sequence>
<accession>A0AAD9QII7</accession>
<evidence type="ECO:0000313" key="1">
    <source>
        <dbReference type="EMBL" id="KAK2561804.1"/>
    </source>
</evidence>
<keyword evidence="2" id="KW-1185">Reference proteome</keyword>
<comment type="caution">
    <text evidence="1">The sequence shown here is derived from an EMBL/GenBank/DDBJ whole genome shotgun (WGS) entry which is preliminary data.</text>
</comment>
<proteinExistence type="predicted"/>
<gene>
    <name evidence="1" type="ORF">P5673_015190</name>
</gene>
<organism evidence="1 2">
    <name type="scientific">Acropora cervicornis</name>
    <name type="common">Staghorn coral</name>
    <dbReference type="NCBI Taxonomy" id="6130"/>
    <lineage>
        <taxon>Eukaryota</taxon>
        <taxon>Metazoa</taxon>
        <taxon>Cnidaria</taxon>
        <taxon>Anthozoa</taxon>
        <taxon>Hexacorallia</taxon>
        <taxon>Scleractinia</taxon>
        <taxon>Astrocoeniina</taxon>
        <taxon>Acroporidae</taxon>
        <taxon>Acropora</taxon>
    </lineage>
</organism>
<reference evidence="1" key="2">
    <citation type="journal article" date="2023" name="Science">
        <title>Genomic signatures of disease resistance in endangered staghorn corals.</title>
        <authorList>
            <person name="Vollmer S.V."/>
            <person name="Selwyn J.D."/>
            <person name="Despard B.A."/>
            <person name="Roesel C.L."/>
        </authorList>
    </citation>
    <scope>NUCLEOTIDE SEQUENCE</scope>
    <source>
        <strain evidence="1">K2</strain>
    </source>
</reference>
<dbReference type="EMBL" id="JARQWQ010000031">
    <property type="protein sequence ID" value="KAK2561804.1"/>
    <property type="molecule type" value="Genomic_DNA"/>
</dbReference>
<protein>
    <submittedName>
        <fullName evidence="1">Uncharacterized protein</fullName>
    </submittedName>
</protein>
<dbReference type="AlphaFoldDB" id="A0AAD9QII7"/>
<dbReference type="Proteomes" id="UP001249851">
    <property type="component" value="Unassembled WGS sequence"/>
</dbReference>